<dbReference type="RefSeq" id="WP_110464238.1">
    <property type="nucleotide sequence ID" value="NZ_JAMOFZ010000002.1"/>
</dbReference>
<evidence type="ECO:0000313" key="3">
    <source>
        <dbReference type="Proteomes" id="UP000247540"/>
    </source>
</evidence>
<dbReference type="Proteomes" id="UP000247540">
    <property type="component" value="Unassembled WGS sequence"/>
</dbReference>
<dbReference type="SUPFAM" id="SSF52833">
    <property type="entry name" value="Thioredoxin-like"/>
    <property type="match status" value="1"/>
</dbReference>
<dbReference type="AlphaFoldDB" id="A0A318SQX9"/>
<keyword evidence="3" id="KW-1185">Reference proteome</keyword>
<comment type="caution">
    <text evidence="2">The sequence shown here is derived from an EMBL/GenBank/DDBJ whole genome shotgun (WGS) entry which is preliminary data.</text>
</comment>
<dbReference type="Pfam" id="PF00085">
    <property type="entry name" value="Thioredoxin"/>
    <property type="match status" value="1"/>
</dbReference>
<dbReference type="OrthoDB" id="215495at2"/>
<reference evidence="2 3" key="1">
    <citation type="submission" date="2018-06" db="EMBL/GenBank/DDBJ databases">
        <title>Genomic Encyclopedia of Type Strains, Phase III (KMG-III): the genomes of soil and plant-associated and newly described type strains.</title>
        <authorList>
            <person name="Whitman W."/>
        </authorList>
    </citation>
    <scope>NUCLEOTIDE SEQUENCE [LARGE SCALE GENOMIC DNA]</scope>
    <source>
        <strain evidence="2 3">CECT 7646</strain>
    </source>
</reference>
<feature type="domain" description="Thioredoxin" evidence="1">
    <location>
        <begin position="1"/>
        <end position="109"/>
    </location>
</feature>
<evidence type="ECO:0000313" key="2">
    <source>
        <dbReference type="EMBL" id="PYE79972.1"/>
    </source>
</evidence>
<name>A0A318SQX9_9BURK</name>
<organism evidence="2 3">
    <name type="scientific">Xylophilus ampelinus</name>
    <dbReference type="NCBI Taxonomy" id="54067"/>
    <lineage>
        <taxon>Bacteria</taxon>
        <taxon>Pseudomonadati</taxon>
        <taxon>Pseudomonadota</taxon>
        <taxon>Betaproteobacteria</taxon>
        <taxon>Burkholderiales</taxon>
        <taxon>Xylophilus</taxon>
    </lineage>
</organism>
<dbReference type="CDD" id="cd02947">
    <property type="entry name" value="TRX_family"/>
    <property type="match status" value="1"/>
</dbReference>
<gene>
    <name evidence="2" type="ORF">DFQ15_101296</name>
</gene>
<proteinExistence type="predicted"/>
<dbReference type="Gene3D" id="3.40.30.10">
    <property type="entry name" value="Glutaredoxin"/>
    <property type="match status" value="1"/>
</dbReference>
<dbReference type="InterPro" id="IPR036249">
    <property type="entry name" value="Thioredoxin-like_sf"/>
</dbReference>
<protein>
    <submittedName>
        <fullName evidence="2">Thioredoxin 1</fullName>
    </submittedName>
</protein>
<sequence>MPAPVVPYSEAAPTRAEVDAMAGPVLLDFGTNWCGFCQRAQPAVDQVLAAHPQVRHIKVEDGPGRALGRAFKVKLWPTLIAVRDGVELARVVRPADAQAVEEVLTRLMPTA</sequence>
<accession>A0A318SQX9</accession>
<evidence type="ECO:0000259" key="1">
    <source>
        <dbReference type="PROSITE" id="PS51352"/>
    </source>
</evidence>
<dbReference type="EMBL" id="QJTC01000001">
    <property type="protein sequence ID" value="PYE79972.1"/>
    <property type="molecule type" value="Genomic_DNA"/>
</dbReference>
<dbReference type="PROSITE" id="PS51352">
    <property type="entry name" value="THIOREDOXIN_2"/>
    <property type="match status" value="1"/>
</dbReference>
<dbReference type="InterPro" id="IPR013766">
    <property type="entry name" value="Thioredoxin_domain"/>
</dbReference>